<dbReference type="SUPFAM" id="SSF48452">
    <property type="entry name" value="TPR-like"/>
    <property type="match status" value="1"/>
</dbReference>
<evidence type="ECO:0000256" key="2">
    <source>
        <dbReference type="ARBA" id="ARBA00022490"/>
    </source>
</evidence>
<feature type="non-terminal residue" evidence="7">
    <location>
        <position position="101"/>
    </location>
</feature>
<evidence type="ECO:0000313" key="7">
    <source>
        <dbReference type="EMBL" id="NWQ71397.1"/>
    </source>
</evidence>
<dbReference type="InterPro" id="IPR051476">
    <property type="entry name" value="Bac_ResReg_Asp_Phosphatase"/>
</dbReference>
<dbReference type="Proteomes" id="UP000556200">
    <property type="component" value="Unassembled WGS sequence"/>
</dbReference>
<dbReference type="GO" id="GO:0036126">
    <property type="term" value="C:sperm flagellum"/>
    <property type="evidence" value="ECO:0007669"/>
    <property type="project" value="TreeGrafter"/>
</dbReference>
<evidence type="ECO:0000256" key="5">
    <source>
        <dbReference type="ARBA" id="ARBA00040665"/>
    </source>
</evidence>
<keyword evidence="3" id="KW-0677">Repeat</keyword>
<evidence type="ECO:0000256" key="6">
    <source>
        <dbReference type="ARBA" id="ARBA00044739"/>
    </source>
</evidence>
<accession>A0A7K4RE80</accession>
<gene>
    <name evidence="7" type="primary">Ttc29</name>
    <name evidence="7" type="ORF">NEOCIN_R13255</name>
</gene>
<evidence type="ECO:0000256" key="1">
    <source>
        <dbReference type="ARBA" id="ARBA00004496"/>
    </source>
</evidence>
<name>A0A7K4RE80_9TYRA</name>
<protein>
    <recommendedName>
        <fullName evidence="5">Tetratricopeptide repeat protein 29</fullName>
    </recommendedName>
</protein>
<comment type="function">
    <text evidence="6">Axonemal protein which is implicated in axonemal and/or peri-axonemal structure assembly and regulates flagellum assembly and beating and therefore sperm motility.</text>
</comment>
<keyword evidence="4" id="KW-0802">TPR repeat</keyword>
<keyword evidence="8" id="KW-1185">Reference proteome</keyword>
<dbReference type="GO" id="GO:0005737">
    <property type="term" value="C:cytoplasm"/>
    <property type="evidence" value="ECO:0007669"/>
    <property type="project" value="UniProtKB-SubCell"/>
</dbReference>
<feature type="non-terminal residue" evidence="7">
    <location>
        <position position="1"/>
    </location>
</feature>
<dbReference type="AlphaFoldDB" id="A0A7K4RE80"/>
<dbReference type="Gene3D" id="1.25.40.10">
    <property type="entry name" value="Tetratricopeptide repeat domain"/>
    <property type="match status" value="1"/>
</dbReference>
<evidence type="ECO:0000256" key="4">
    <source>
        <dbReference type="ARBA" id="ARBA00022803"/>
    </source>
</evidence>
<keyword evidence="2" id="KW-0963">Cytoplasm</keyword>
<comment type="caution">
    <text evidence="7">The sequence shown here is derived from an EMBL/GenBank/DDBJ whole genome shotgun (WGS) entry which is preliminary data.</text>
</comment>
<dbReference type="InterPro" id="IPR011990">
    <property type="entry name" value="TPR-like_helical_dom_sf"/>
</dbReference>
<evidence type="ECO:0000313" key="8">
    <source>
        <dbReference type="Proteomes" id="UP000556200"/>
    </source>
</evidence>
<comment type="subcellular location">
    <subcellularLocation>
        <location evidence="1">Cytoplasm</location>
    </subcellularLocation>
</comment>
<dbReference type="EMBL" id="VYZA01002236">
    <property type="protein sequence ID" value="NWQ71397.1"/>
    <property type="molecule type" value="Genomic_DNA"/>
</dbReference>
<proteinExistence type="predicted"/>
<evidence type="ECO:0000256" key="3">
    <source>
        <dbReference type="ARBA" id="ARBA00022737"/>
    </source>
</evidence>
<organism evidence="7 8">
    <name type="scientific">Neopipo cinnamomea</name>
    <dbReference type="NCBI Taxonomy" id="456388"/>
    <lineage>
        <taxon>Eukaryota</taxon>
        <taxon>Metazoa</taxon>
        <taxon>Chordata</taxon>
        <taxon>Craniata</taxon>
        <taxon>Vertebrata</taxon>
        <taxon>Euteleostomi</taxon>
        <taxon>Archelosauria</taxon>
        <taxon>Archosauria</taxon>
        <taxon>Dinosauria</taxon>
        <taxon>Saurischia</taxon>
        <taxon>Theropoda</taxon>
        <taxon>Coelurosauria</taxon>
        <taxon>Aves</taxon>
        <taxon>Neognathae</taxon>
        <taxon>Neoaves</taxon>
        <taxon>Telluraves</taxon>
        <taxon>Australaves</taxon>
        <taxon>Passeriformes</taxon>
        <taxon>Tyrannidae</taxon>
        <taxon>Neopipo</taxon>
    </lineage>
</organism>
<dbReference type="PANTHER" id="PTHR46630">
    <property type="entry name" value="TETRATRICOPEPTIDE REPEAT PROTEIN 29"/>
    <property type="match status" value="1"/>
</dbReference>
<reference evidence="7 8" key="1">
    <citation type="submission" date="2019-09" db="EMBL/GenBank/DDBJ databases">
        <title>Bird 10,000 Genomes (B10K) Project - Family phase.</title>
        <authorList>
            <person name="Zhang G."/>
        </authorList>
    </citation>
    <scope>NUCLEOTIDE SEQUENCE [LARGE SCALE GENOMIC DNA]</scope>
    <source>
        <strain evidence="7">B10K-DU-004-15</strain>
        <tissue evidence="7">Mixed tissue sample</tissue>
    </source>
</reference>
<sequence>GRVMEAAEHYEAFYQLTEGSTWKDETGHTYNLLACEHLWRIYTLLADKMLENKEHQEAIKTLIKSLKMAKEAGNVKMEGEAAYCLSLAYHFSGEQQTALSV</sequence>
<dbReference type="PANTHER" id="PTHR46630:SF1">
    <property type="entry name" value="TETRATRICOPEPTIDE REPEAT PROTEIN 29"/>
    <property type="match status" value="1"/>
</dbReference>
<dbReference type="GO" id="GO:0003341">
    <property type="term" value="P:cilium movement"/>
    <property type="evidence" value="ECO:0007669"/>
    <property type="project" value="TreeGrafter"/>
</dbReference>